<comment type="caution">
    <text evidence="5">The sequence shown here is derived from an EMBL/GenBank/DDBJ whole genome shotgun (WGS) entry which is preliminary data.</text>
</comment>
<evidence type="ECO:0000256" key="2">
    <source>
        <dbReference type="ARBA" id="ARBA00023157"/>
    </source>
</evidence>
<dbReference type="PANTHER" id="PTHR10514">
    <property type="entry name" value="ANGIOTENSIN-CONVERTING ENZYME"/>
    <property type="match status" value="1"/>
</dbReference>
<protein>
    <submittedName>
        <fullName evidence="5">Peptidyl-dipeptidase A</fullName>
    </submittedName>
</protein>
<evidence type="ECO:0000256" key="1">
    <source>
        <dbReference type="ARBA" id="ARBA00022729"/>
    </source>
</evidence>
<proteinExistence type="predicted"/>
<dbReference type="InterPro" id="IPR001548">
    <property type="entry name" value="Peptidase_M2"/>
</dbReference>
<dbReference type="GO" id="GO:0006508">
    <property type="term" value="P:proteolysis"/>
    <property type="evidence" value="ECO:0007669"/>
    <property type="project" value="InterPro"/>
</dbReference>
<dbReference type="GO" id="GO:0008237">
    <property type="term" value="F:metallopeptidase activity"/>
    <property type="evidence" value="ECO:0007669"/>
    <property type="project" value="InterPro"/>
</dbReference>
<sequence length="566" mass="63603">MLRHLFIGSLTVAALFGATSASAADPAVTARAQAFVAAHVSKFRPLDITAGKAWWDANTTGKDEDFKKKEEAQNKIDAALSDKTAFAELKAIKEAKDKGAIEDKLLARSVDVLYLTYLEKQVDPELLKKITAKSNVVEQKFNVFRPVVNGNEITDSAAREILKKGTESAQRKAVWEAGKKVGANVETDLKELVKLRNEAATQLGFKNFHALTLFLNEQDGVELVKLFDELDELTREPFLKAKAEIDERLAKIYDIKPADLAPWHYHDPFFQESPAVFDADLDAPYKKADILKLCSQFYAGIGLPIDDVIARSDLYEKKGKSPHAFCTDIDREGDVRVLANIVPNEYWMGTMLHELGHSVYSSKNIPQSVPYVLRSEAHILTTEGVAMQFERFGKSRAWLEKMGVAVDNPEAFAAAAKKVQRNQLLIFSRWCQVMLRFEKGMYENPDQDLNALWWGLVEKYQGLKKPAGRNAPDYGSKIHICSAPVYYHNYMMGQLFASQVHHTIARELFNDADPNAVIYIGDRRVGEFMKKKVFEPARTVTWRELTKNATGEELGAKAFAKDFQGK</sequence>
<evidence type="ECO:0000256" key="3">
    <source>
        <dbReference type="ARBA" id="ARBA00023180"/>
    </source>
</evidence>
<dbReference type="SUPFAM" id="SSF55486">
    <property type="entry name" value="Metalloproteases ('zincins'), catalytic domain"/>
    <property type="match status" value="1"/>
</dbReference>
<dbReference type="Pfam" id="PF01401">
    <property type="entry name" value="Peptidase_M2"/>
    <property type="match status" value="2"/>
</dbReference>
<gene>
    <name evidence="5" type="ORF">FRUB_05236</name>
</gene>
<keyword evidence="1 4" id="KW-0732">Signal</keyword>
<keyword evidence="2" id="KW-1015">Disulfide bond</keyword>
<reference evidence="6" key="1">
    <citation type="submission" date="2017-06" db="EMBL/GenBank/DDBJ databases">
        <title>Genome analysis of Fimbriiglobus ruber SP5, the first member of the order Planctomycetales with confirmed chitinolytic capability.</title>
        <authorList>
            <person name="Ravin N.V."/>
            <person name="Rakitin A.L."/>
            <person name="Ivanova A.A."/>
            <person name="Beletsky A.V."/>
            <person name="Kulichevskaya I.S."/>
            <person name="Mardanov A.V."/>
            <person name="Dedysh S.N."/>
        </authorList>
    </citation>
    <scope>NUCLEOTIDE SEQUENCE [LARGE SCALE GENOMIC DNA]</scope>
    <source>
        <strain evidence="6">SP5</strain>
    </source>
</reference>
<dbReference type="OrthoDB" id="9762795at2"/>
<keyword evidence="6" id="KW-1185">Reference proteome</keyword>
<dbReference type="GO" id="GO:0008241">
    <property type="term" value="F:peptidyl-dipeptidase activity"/>
    <property type="evidence" value="ECO:0007669"/>
    <property type="project" value="InterPro"/>
</dbReference>
<dbReference type="PANTHER" id="PTHR10514:SF27">
    <property type="entry name" value="ANGIOTENSIN-CONVERTING ENZYME"/>
    <property type="match status" value="1"/>
</dbReference>
<evidence type="ECO:0000313" key="6">
    <source>
        <dbReference type="Proteomes" id="UP000214646"/>
    </source>
</evidence>
<organism evidence="5 6">
    <name type="scientific">Fimbriiglobus ruber</name>
    <dbReference type="NCBI Taxonomy" id="1908690"/>
    <lineage>
        <taxon>Bacteria</taxon>
        <taxon>Pseudomonadati</taxon>
        <taxon>Planctomycetota</taxon>
        <taxon>Planctomycetia</taxon>
        <taxon>Gemmatales</taxon>
        <taxon>Gemmataceae</taxon>
        <taxon>Fimbriiglobus</taxon>
    </lineage>
</organism>
<feature type="signal peptide" evidence="4">
    <location>
        <begin position="1"/>
        <end position="23"/>
    </location>
</feature>
<name>A0A225DVU8_9BACT</name>
<evidence type="ECO:0000256" key="4">
    <source>
        <dbReference type="SAM" id="SignalP"/>
    </source>
</evidence>
<dbReference type="Gene3D" id="1.10.1370.30">
    <property type="match status" value="1"/>
</dbReference>
<dbReference type="Proteomes" id="UP000214646">
    <property type="component" value="Unassembled WGS sequence"/>
</dbReference>
<keyword evidence="3" id="KW-0325">Glycoprotein</keyword>
<dbReference type="AlphaFoldDB" id="A0A225DVU8"/>
<evidence type="ECO:0000313" key="5">
    <source>
        <dbReference type="EMBL" id="OWK40317.1"/>
    </source>
</evidence>
<accession>A0A225DVU8</accession>
<dbReference type="GO" id="GO:0016020">
    <property type="term" value="C:membrane"/>
    <property type="evidence" value="ECO:0007669"/>
    <property type="project" value="InterPro"/>
</dbReference>
<feature type="chain" id="PRO_5012171973" evidence="4">
    <location>
        <begin position="24"/>
        <end position="566"/>
    </location>
</feature>
<dbReference type="EMBL" id="NIDE01000008">
    <property type="protein sequence ID" value="OWK40317.1"/>
    <property type="molecule type" value="Genomic_DNA"/>
</dbReference>